<dbReference type="InterPro" id="IPR029058">
    <property type="entry name" value="AB_hydrolase_fold"/>
</dbReference>
<dbReference type="STRING" id="33114.A0A2G2VGF7"/>
<dbReference type="Proteomes" id="UP000224567">
    <property type="component" value="Unassembled WGS sequence"/>
</dbReference>
<name>A0A2G2VGF7_CAPBA</name>
<dbReference type="EMBL" id="MLFT02000012">
    <property type="protein sequence ID" value="PHT32071.1"/>
    <property type="molecule type" value="Genomic_DNA"/>
</dbReference>
<evidence type="ECO:0000313" key="1">
    <source>
        <dbReference type="EMBL" id="PHT32071.1"/>
    </source>
</evidence>
<comment type="caution">
    <text evidence="1">The sequence shown here is derived from an EMBL/GenBank/DDBJ whole genome shotgun (WGS) entry which is preliminary data.</text>
</comment>
<dbReference type="SUPFAM" id="SSF53474">
    <property type="entry name" value="alpha/beta-Hydrolases"/>
    <property type="match status" value="1"/>
</dbReference>
<gene>
    <name evidence="1" type="ORF">CQW23_28408</name>
</gene>
<reference evidence="2" key="2">
    <citation type="journal article" date="2017" name="J. Anim. Genet.">
        <title>Multiple reference genome sequences of hot pepper reveal the massive evolution of plant disease resistance genes by retroduplication.</title>
        <authorList>
            <person name="Kim S."/>
            <person name="Park J."/>
            <person name="Yeom S.-I."/>
            <person name="Kim Y.-M."/>
            <person name="Seo E."/>
            <person name="Kim K.-T."/>
            <person name="Kim M.-S."/>
            <person name="Lee J.M."/>
            <person name="Cheong K."/>
            <person name="Shin H.-S."/>
            <person name="Kim S.-B."/>
            <person name="Han K."/>
            <person name="Lee J."/>
            <person name="Park M."/>
            <person name="Lee H.-A."/>
            <person name="Lee H.-Y."/>
            <person name="Lee Y."/>
            <person name="Oh S."/>
            <person name="Lee J.H."/>
            <person name="Choi E."/>
            <person name="Choi E."/>
            <person name="Lee S.E."/>
            <person name="Jeon J."/>
            <person name="Kim H."/>
            <person name="Choi G."/>
            <person name="Song H."/>
            <person name="Lee J."/>
            <person name="Lee S.-C."/>
            <person name="Kwon J.-K."/>
            <person name="Lee H.-Y."/>
            <person name="Koo N."/>
            <person name="Hong Y."/>
            <person name="Kim R.W."/>
            <person name="Kang W.-H."/>
            <person name="Huh J.H."/>
            <person name="Kang B.-C."/>
            <person name="Yang T.-J."/>
            <person name="Lee Y.-H."/>
            <person name="Bennetzen J.L."/>
            <person name="Choi D."/>
        </authorList>
    </citation>
    <scope>NUCLEOTIDE SEQUENCE [LARGE SCALE GENOMIC DNA]</scope>
    <source>
        <strain evidence="2">cv. PBC81</strain>
    </source>
</reference>
<dbReference type="AlphaFoldDB" id="A0A2G2VGF7"/>
<protein>
    <submittedName>
        <fullName evidence="1">Uncharacterized protein</fullName>
    </submittedName>
</protein>
<sequence>MQLKLQRAEVTDIAIAAFPAPTKIQTKINSVIQGMDDQVVPHQMTDYVARILPRVVVHKLPNEGHFSYFFFCEECYRKMFLTTFESPQGPLEEIIEAPIEDYGYQEAANLAMAAEWVEKFRDH</sequence>
<dbReference type="Gene3D" id="3.40.50.1820">
    <property type="entry name" value="alpha/beta hydrolase"/>
    <property type="match status" value="1"/>
</dbReference>
<proteinExistence type="predicted"/>
<keyword evidence="2" id="KW-1185">Reference proteome</keyword>
<evidence type="ECO:0000313" key="2">
    <source>
        <dbReference type="Proteomes" id="UP000224567"/>
    </source>
</evidence>
<accession>A0A2G2VGF7</accession>
<dbReference type="OrthoDB" id="1736313at2759"/>
<organism evidence="1 2">
    <name type="scientific">Capsicum baccatum</name>
    <name type="common">Peruvian pepper</name>
    <dbReference type="NCBI Taxonomy" id="33114"/>
    <lineage>
        <taxon>Eukaryota</taxon>
        <taxon>Viridiplantae</taxon>
        <taxon>Streptophyta</taxon>
        <taxon>Embryophyta</taxon>
        <taxon>Tracheophyta</taxon>
        <taxon>Spermatophyta</taxon>
        <taxon>Magnoliopsida</taxon>
        <taxon>eudicotyledons</taxon>
        <taxon>Gunneridae</taxon>
        <taxon>Pentapetalae</taxon>
        <taxon>asterids</taxon>
        <taxon>lamiids</taxon>
        <taxon>Solanales</taxon>
        <taxon>Solanaceae</taxon>
        <taxon>Solanoideae</taxon>
        <taxon>Capsiceae</taxon>
        <taxon>Capsicum</taxon>
    </lineage>
</organism>
<reference evidence="1 2" key="1">
    <citation type="journal article" date="2017" name="Genome Biol.">
        <title>New reference genome sequences of hot pepper reveal the massive evolution of plant disease-resistance genes by retroduplication.</title>
        <authorList>
            <person name="Kim S."/>
            <person name="Park J."/>
            <person name="Yeom S.I."/>
            <person name="Kim Y.M."/>
            <person name="Seo E."/>
            <person name="Kim K.T."/>
            <person name="Kim M.S."/>
            <person name="Lee J.M."/>
            <person name="Cheong K."/>
            <person name="Shin H.S."/>
            <person name="Kim S.B."/>
            <person name="Han K."/>
            <person name="Lee J."/>
            <person name="Park M."/>
            <person name="Lee H.A."/>
            <person name="Lee H.Y."/>
            <person name="Lee Y."/>
            <person name="Oh S."/>
            <person name="Lee J.H."/>
            <person name="Choi E."/>
            <person name="Choi E."/>
            <person name="Lee S.E."/>
            <person name="Jeon J."/>
            <person name="Kim H."/>
            <person name="Choi G."/>
            <person name="Song H."/>
            <person name="Lee J."/>
            <person name="Lee S.C."/>
            <person name="Kwon J.K."/>
            <person name="Lee H.Y."/>
            <person name="Koo N."/>
            <person name="Hong Y."/>
            <person name="Kim R.W."/>
            <person name="Kang W.H."/>
            <person name="Huh J.H."/>
            <person name="Kang B.C."/>
            <person name="Yang T.J."/>
            <person name="Lee Y.H."/>
            <person name="Bennetzen J.L."/>
            <person name="Choi D."/>
        </authorList>
    </citation>
    <scope>NUCLEOTIDE SEQUENCE [LARGE SCALE GENOMIC DNA]</scope>
    <source>
        <strain evidence="2">cv. PBC81</strain>
    </source>
</reference>